<keyword evidence="1" id="KW-1133">Transmembrane helix</keyword>
<evidence type="ECO:0000256" key="1">
    <source>
        <dbReference type="SAM" id="Phobius"/>
    </source>
</evidence>
<reference evidence="2 3" key="1">
    <citation type="journal article" date="2001" name="Nucleic Acids Res.">
        <title>The complete genome sequence of the murine respiratory pathogen Mycoplasma pulmonis.</title>
        <authorList>
            <person name="Chambaud I."/>
            <person name="Heilig R."/>
            <person name="Ferris S."/>
            <person name="Barbe V."/>
            <person name="Samson D."/>
            <person name="Galisson F."/>
            <person name="Moszer I."/>
            <person name="Dybvig K."/>
            <person name="Wroblewski H."/>
            <person name="Viari A."/>
            <person name="Rocha E.P.C."/>
            <person name="Blanchard A."/>
        </authorList>
    </citation>
    <scope>NUCLEOTIDE SEQUENCE [LARGE SCALE GENOMIC DNA]</scope>
    <source>
        <strain evidence="2 3">UAB CTIP</strain>
    </source>
</reference>
<proteinExistence type="predicted"/>
<dbReference type="Proteomes" id="UP000000528">
    <property type="component" value="Chromosome"/>
</dbReference>
<organism evidence="3">
    <name type="scientific">Mycoplasmopsis pulmonis (strain UAB CTIP)</name>
    <name type="common">Mycoplasma pulmonis</name>
    <dbReference type="NCBI Taxonomy" id="272635"/>
    <lineage>
        <taxon>Bacteria</taxon>
        <taxon>Bacillati</taxon>
        <taxon>Mycoplasmatota</taxon>
        <taxon>Mycoplasmoidales</taxon>
        <taxon>Metamycoplasmataceae</taxon>
        <taxon>Mycoplasmopsis</taxon>
    </lineage>
</organism>
<keyword evidence="1" id="KW-0472">Membrane</keyword>
<dbReference type="PIR" id="F90535">
    <property type="entry name" value="F90535"/>
</dbReference>
<keyword evidence="3" id="KW-1185">Reference proteome</keyword>
<feature type="transmembrane region" description="Helical" evidence="1">
    <location>
        <begin position="23"/>
        <end position="43"/>
    </location>
</feature>
<evidence type="ECO:0000313" key="3">
    <source>
        <dbReference type="Proteomes" id="UP000000528"/>
    </source>
</evidence>
<dbReference type="AlphaFoldDB" id="Q98R20"/>
<sequence>MFQFRPNSSTTTFSIFPLSRSTIALSTILILSTNSSVFSLKLNRAIKALKKVMIAKRTVMIMKKWSVSSGKALYLIEYKFKMINEMLITIIINCKNAKMNLDIWNFLLYFLYTDKAYSLACSLVIYLLI</sequence>
<gene>
    <name evidence="2" type="ordered locus">MYPU_1900</name>
</gene>
<dbReference type="HOGENOM" id="CLU_1946446_0_0_14"/>
<accession>Q98R20</accession>
<evidence type="ECO:0000313" key="2">
    <source>
        <dbReference type="EMBL" id="CAC13363.1"/>
    </source>
</evidence>
<dbReference type="EMBL" id="AL445563">
    <property type="protein sequence ID" value="CAC13363.1"/>
    <property type="molecule type" value="Genomic_DNA"/>
</dbReference>
<name>Q98R20_MYCPU</name>
<protein>
    <submittedName>
        <fullName evidence="2">Uncharacterized protein</fullName>
    </submittedName>
</protein>
<keyword evidence="1" id="KW-0812">Transmembrane</keyword>
<dbReference type="KEGG" id="mpu:MYPU_1900"/>
<feature type="transmembrane region" description="Helical" evidence="1">
    <location>
        <begin position="106"/>
        <end position="128"/>
    </location>
</feature>